<dbReference type="SMART" id="SM00739">
    <property type="entry name" value="KOW"/>
    <property type="match status" value="1"/>
</dbReference>
<dbReference type="InterPro" id="IPR005824">
    <property type="entry name" value="KOW"/>
</dbReference>
<reference evidence="9 10" key="1">
    <citation type="submission" date="2021-06" db="EMBL/GenBank/DDBJ databases">
        <authorList>
            <person name="Sun Q."/>
            <person name="Li D."/>
        </authorList>
    </citation>
    <scope>NUCLEOTIDE SEQUENCE [LARGE SCALE GENOMIC DNA]</scope>
    <source>
        <strain evidence="9 10">MSJ-1</strain>
    </source>
</reference>
<dbReference type="InterPro" id="IPR006645">
    <property type="entry name" value="NGN-like_dom"/>
</dbReference>
<protein>
    <recommendedName>
        <fullName evidence="5 6">Transcription termination/antitermination protein NusG</fullName>
    </recommendedName>
</protein>
<evidence type="ECO:0000259" key="7">
    <source>
        <dbReference type="SMART" id="SM00738"/>
    </source>
</evidence>
<evidence type="ECO:0000256" key="5">
    <source>
        <dbReference type="HAMAP-Rule" id="MF_00948"/>
    </source>
</evidence>
<keyword evidence="4 5" id="KW-0804">Transcription</keyword>
<evidence type="ECO:0000256" key="3">
    <source>
        <dbReference type="ARBA" id="ARBA00023015"/>
    </source>
</evidence>
<dbReference type="RefSeq" id="WP_216548700.1">
    <property type="nucleotide sequence ID" value="NZ_JAHLQO010000002.1"/>
</dbReference>
<dbReference type="SMART" id="SM00738">
    <property type="entry name" value="NGN"/>
    <property type="match status" value="1"/>
</dbReference>
<dbReference type="InterPro" id="IPR001062">
    <property type="entry name" value="Transcrpt_antiterm_NusG"/>
</dbReference>
<gene>
    <name evidence="5 9" type="primary">nusG</name>
    <name evidence="9" type="ORF">KQI68_03285</name>
</gene>
<feature type="domain" description="NusG-like N-terminal" evidence="7">
    <location>
        <begin position="11"/>
        <end position="119"/>
    </location>
</feature>
<keyword evidence="2 5" id="KW-0889">Transcription antitermination</keyword>
<organism evidence="9 10">
    <name type="scientific">Peptoniphilus ovalis</name>
    <dbReference type="NCBI Taxonomy" id="2841503"/>
    <lineage>
        <taxon>Bacteria</taxon>
        <taxon>Bacillati</taxon>
        <taxon>Bacillota</taxon>
        <taxon>Tissierellia</taxon>
        <taxon>Tissierellales</taxon>
        <taxon>Peptoniphilaceae</taxon>
        <taxon>Peptoniphilus</taxon>
    </lineage>
</organism>
<sequence>MDGQELNNNEVSKWYVIHTYSGYEKKVKDNMEAMVANRGMEDLILDIKIPMEEYVETKDGVNKAKERKMFPSYVLVNMIMNDETWYLVRNTRGVTGFVGPASKPVPLTDEEVLMLGVTDNEELFGAYEVGETVKVINGPFKDMVGKIESLNTDKAKVKVSITIFGRDTLVELDFNQIIKE</sequence>
<comment type="caution">
    <text evidence="9">The sequence shown here is derived from an EMBL/GenBank/DDBJ whole genome shotgun (WGS) entry which is preliminary data.</text>
</comment>
<evidence type="ECO:0000256" key="4">
    <source>
        <dbReference type="ARBA" id="ARBA00023163"/>
    </source>
</evidence>
<evidence type="ECO:0000256" key="6">
    <source>
        <dbReference type="NCBIfam" id="TIGR00922"/>
    </source>
</evidence>
<dbReference type="CDD" id="cd06091">
    <property type="entry name" value="KOW_NusG"/>
    <property type="match status" value="1"/>
</dbReference>
<dbReference type="InterPro" id="IPR047050">
    <property type="entry name" value="NGN"/>
</dbReference>
<evidence type="ECO:0000259" key="8">
    <source>
        <dbReference type="SMART" id="SM00739"/>
    </source>
</evidence>
<dbReference type="InterPro" id="IPR043425">
    <property type="entry name" value="NusG-like"/>
</dbReference>
<dbReference type="HAMAP" id="MF_00948">
    <property type="entry name" value="NusG"/>
    <property type="match status" value="1"/>
</dbReference>
<dbReference type="PANTHER" id="PTHR30265:SF2">
    <property type="entry name" value="TRANSCRIPTION TERMINATION_ANTITERMINATION PROTEIN NUSG"/>
    <property type="match status" value="1"/>
</dbReference>
<dbReference type="Proteomes" id="UP000783742">
    <property type="component" value="Unassembled WGS sequence"/>
</dbReference>
<evidence type="ECO:0000313" key="10">
    <source>
        <dbReference type="Proteomes" id="UP000783742"/>
    </source>
</evidence>
<dbReference type="CDD" id="cd09891">
    <property type="entry name" value="NGN_Bact_1"/>
    <property type="match status" value="1"/>
</dbReference>
<keyword evidence="10" id="KW-1185">Reference proteome</keyword>
<comment type="function">
    <text evidence="5">Participates in transcription elongation, termination and antitermination.</text>
</comment>
<accession>A0ABS6FF95</accession>
<name>A0ABS6FF95_9FIRM</name>
<feature type="domain" description="KOW" evidence="8">
    <location>
        <begin position="126"/>
        <end position="153"/>
    </location>
</feature>
<dbReference type="EMBL" id="JAHLQO010000002">
    <property type="protein sequence ID" value="MBU5668858.1"/>
    <property type="molecule type" value="Genomic_DNA"/>
</dbReference>
<dbReference type="Pfam" id="PF00467">
    <property type="entry name" value="KOW"/>
    <property type="match status" value="1"/>
</dbReference>
<evidence type="ECO:0000256" key="1">
    <source>
        <dbReference type="ARBA" id="ARBA00022472"/>
    </source>
</evidence>
<dbReference type="NCBIfam" id="TIGR00922">
    <property type="entry name" value="nusG"/>
    <property type="match status" value="1"/>
</dbReference>
<evidence type="ECO:0000313" key="9">
    <source>
        <dbReference type="EMBL" id="MBU5668858.1"/>
    </source>
</evidence>
<dbReference type="PANTHER" id="PTHR30265">
    <property type="entry name" value="RHO-INTERACTING TRANSCRIPTION TERMINATION FACTOR NUSG"/>
    <property type="match status" value="1"/>
</dbReference>
<comment type="similarity">
    <text evidence="5">Belongs to the NusG family.</text>
</comment>
<dbReference type="Pfam" id="PF02357">
    <property type="entry name" value="NusG"/>
    <property type="match status" value="1"/>
</dbReference>
<evidence type="ECO:0000256" key="2">
    <source>
        <dbReference type="ARBA" id="ARBA00022814"/>
    </source>
</evidence>
<keyword evidence="1 5" id="KW-0806">Transcription termination</keyword>
<keyword evidence="3 5" id="KW-0805">Transcription regulation</keyword>
<proteinExistence type="inferred from homology"/>